<keyword evidence="5" id="KW-0378">Hydrolase</keyword>
<dbReference type="InterPro" id="IPR003137">
    <property type="entry name" value="PA_domain"/>
</dbReference>
<evidence type="ECO:0000256" key="5">
    <source>
        <dbReference type="ARBA" id="ARBA00022801"/>
    </source>
</evidence>
<evidence type="ECO:0000259" key="11">
    <source>
        <dbReference type="Pfam" id="PF04253"/>
    </source>
</evidence>
<dbReference type="InterPro" id="IPR007365">
    <property type="entry name" value="TFR-like_dimer_dom"/>
</dbReference>
<dbReference type="Gene3D" id="3.50.30.30">
    <property type="match status" value="1"/>
</dbReference>
<accession>A0AAV2IEQ6</accession>
<feature type="domain" description="Transferrin receptor-like dimerisation" evidence="11">
    <location>
        <begin position="649"/>
        <end position="763"/>
    </location>
</feature>
<comment type="cofactor">
    <cofactor evidence="1">
        <name>Zn(2+)</name>
        <dbReference type="ChEBI" id="CHEBI:29105"/>
    </cofactor>
</comment>
<evidence type="ECO:0000256" key="2">
    <source>
        <dbReference type="ARBA" id="ARBA00005634"/>
    </source>
</evidence>
<dbReference type="CDD" id="cd08022">
    <property type="entry name" value="M28_PSMA_like"/>
    <property type="match status" value="1"/>
</dbReference>
<evidence type="ECO:0000256" key="3">
    <source>
        <dbReference type="ARBA" id="ARBA00022670"/>
    </source>
</evidence>
<dbReference type="GO" id="GO:0008237">
    <property type="term" value="F:metallopeptidase activity"/>
    <property type="evidence" value="ECO:0007669"/>
    <property type="project" value="UniProtKB-KW"/>
</dbReference>
<evidence type="ECO:0000256" key="8">
    <source>
        <dbReference type="ARBA" id="ARBA00023180"/>
    </source>
</evidence>
<keyword evidence="14" id="KW-1185">Reference proteome</keyword>
<dbReference type="AlphaFoldDB" id="A0AAV2IEQ6"/>
<dbReference type="PANTHER" id="PTHR10404">
    <property type="entry name" value="N-ACETYLATED-ALPHA-LINKED ACIDIC DIPEPTIDASE"/>
    <property type="match status" value="1"/>
</dbReference>
<evidence type="ECO:0000256" key="9">
    <source>
        <dbReference type="SAM" id="Phobius"/>
    </source>
</evidence>
<dbReference type="CDD" id="cd02121">
    <property type="entry name" value="PA_GCPII_like"/>
    <property type="match status" value="1"/>
</dbReference>
<feature type="domain" description="PA" evidence="10">
    <location>
        <begin position="191"/>
        <end position="276"/>
    </location>
</feature>
<dbReference type="Pfam" id="PF04389">
    <property type="entry name" value="Peptidase_M28"/>
    <property type="match status" value="1"/>
</dbReference>
<dbReference type="EMBL" id="CAXITT010000588">
    <property type="protein sequence ID" value="CAL1543996.1"/>
    <property type="molecule type" value="Genomic_DNA"/>
</dbReference>
<keyword evidence="3" id="KW-0645">Protease</keyword>
<dbReference type="Gene3D" id="1.20.930.40">
    <property type="entry name" value="Transferrin receptor-like, dimerisation domain"/>
    <property type="match status" value="1"/>
</dbReference>
<dbReference type="FunFam" id="3.50.30.30:FF:000045">
    <property type="entry name" value="Predicted protein"/>
    <property type="match status" value="1"/>
</dbReference>
<dbReference type="Pfam" id="PF02225">
    <property type="entry name" value="PA"/>
    <property type="match status" value="1"/>
</dbReference>
<dbReference type="InterPro" id="IPR007484">
    <property type="entry name" value="Peptidase_M28"/>
</dbReference>
<dbReference type="InterPro" id="IPR039373">
    <property type="entry name" value="Peptidase_M28B"/>
</dbReference>
<comment type="similarity">
    <text evidence="2">Belongs to the peptidase M28 family. M28B subfamily.</text>
</comment>
<dbReference type="Pfam" id="PF04253">
    <property type="entry name" value="TFR_dimer"/>
    <property type="match status" value="1"/>
</dbReference>
<keyword evidence="9" id="KW-0472">Membrane</keyword>
<dbReference type="GO" id="GO:0006508">
    <property type="term" value="P:proteolysis"/>
    <property type="evidence" value="ECO:0007669"/>
    <property type="project" value="UniProtKB-KW"/>
</dbReference>
<keyword evidence="7" id="KW-0482">Metalloprotease</keyword>
<keyword evidence="6" id="KW-0862">Zinc</keyword>
<evidence type="ECO:0000256" key="7">
    <source>
        <dbReference type="ARBA" id="ARBA00023049"/>
    </source>
</evidence>
<evidence type="ECO:0000313" key="13">
    <source>
        <dbReference type="EMBL" id="CAL1543996.1"/>
    </source>
</evidence>
<keyword evidence="8" id="KW-0325">Glycoprotein</keyword>
<gene>
    <name evidence="13" type="ORF">GSLYS_00017509001</name>
</gene>
<evidence type="ECO:0000259" key="10">
    <source>
        <dbReference type="Pfam" id="PF02225"/>
    </source>
</evidence>
<evidence type="ECO:0000256" key="1">
    <source>
        <dbReference type="ARBA" id="ARBA00001947"/>
    </source>
</evidence>
<evidence type="ECO:0000259" key="12">
    <source>
        <dbReference type="Pfam" id="PF04389"/>
    </source>
</evidence>
<reference evidence="13 14" key="1">
    <citation type="submission" date="2024-04" db="EMBL/GenBank/DDBJ databases">
        <authorList>
            <consortium name="Genoscope - CEA"/>
            <person name="William W."/>
        </authorList>
    </citation>
    <scope>NUCLEOTIDE SEQUENCE [LARGE SCALE GENOMIC DNA]</scope>
</reference>
<sequence length="774" mass="86293">MPQENITYLSGSRDEIIGYKRGVGISKVQLAAVVFVLTAAGLGVGLLVGKFGICQPEDKNDGDVKSRVLDRLVSEADPTISQLIMDGIDPHRIEENLRLLTRKPHIAGRPNDFELVKLLQQHFKDNGLLVQTAPYDVLLSYPSETTPNSVRLVDGRGHVVYDSVTDESDISHLPDVVPPFHAYSANSLVEGQIVFVGYGRHLEYESLLKLGINVTGHLVLVKYGKLFRGDKVAIAASYGATGVIMYTDPDDYTGFKSGDRRVYPETWWMPPNGAQRGTILLGEGDPLTPGYPANDLAFRYAENEVDPPMPQIPSHPIGYGAAYNIIRYLNGSNVPSGWQGALNITYRTGPGFTQPGMKIQLNVTSRNERVKAENVFGIIRGSSEPDRYVLFGNHRDAWIYGALDPSSGTAILMELARVMGGLVKSGKWRPRRSMVFCSWGAEEYGLIGSTEWVEQYVALLRERAVAYINVDIAVQGNNTLRVSSTPLMYNIVYEASKKVPNPNTAEIQAGRKTVYDTWLQVTPQTDHENTLVPAITTLGSGSDYAPLLQRAGITAIDLRYSYDRKLYDVPSYPLYHTEYEIFDVVKEQFDRDFQFHAAMAKVVGEMSRSLADSLLLPFKLLNYANGLDSLRKILDREYGSVLSKDIDNYDRLAEIIQGFTEDVLSFETRLKTIDTKDPLAIRAANDQMLLLERAFLDPAGLPERPLKKHVIFAEDAHDSYAGTSFPGLVDLLFEIEKHPERWEKVRHHFSVILQIIQSAGATLRDVTNFMPEIP</sequence>
<dbReference type="SUPFAM" id="SSF53187">
    <property type="entry name" value="Zn-dependent exopeptidases"/>
    <property type="match status" value="1"/>
</dbReference>
<evidence type="ECO:0000256" key="4">
    <source>
        <dbReference type="ARBA" id="ARBA00022723"/>
    </source>
</evidence>
<organism evidence="13 14">
    <name type="scientific">Lymnaea stagnalis</name>
    <name type="common">Great pond snail</name>
    <name type="synonym">Helix stagnalis</name>
    <dbReference type="NCBI Taxonomy" id="6523"/>
    <lineage>
        <taxon>Eukaryota</taxon>
        <taxon>Metazoa</taxon>
        <taxon>Spiralia</taxon>
        <taxon>Lophotrochozoa</taxon>
        <taxon>Mollusca</taxon>
        <taxon>Gastropoda</taxon>
        <taxon>Heterobranchia</taxon>
        <taxon>Euthyneura</taxon>
        <taxon>Panpulmonata</taxon>
        <taxon>Hygrophila</taxon>
        <taxon>Lymnaeoidea</taxon>
        <taxon>Lymnaeidae</taxon>
        <taxon>Lymnaea</taxon>
    </lineage>
</organism>
<dbReference type="Proteomes" id="UP001497497">
    <property type="component" value="Unassembled WGS sequence"/>
</dbReference>
<evidence type="ECO:0000256" key="6">
    <source>
        <dbReference type="ARBA" id="ARBA00022833"/>
    </source>
</evidence>
<evidence type="ECO:0000313" key="14">
    <source>
        <dbReference type="Proteomes" id="UP001497497"/>
    </source>
</evidence>
<keyword evidence="9" id="KW-1133">Transmembrane helix</keyword>
<dbReference type="FunFam" id="1.20.930.40:FF:000001">
    <property type="entry name" value="N-acetylated-alpha-linked acidic dipeptidase 2"/>
    <property type="match status" value="1"/>
</dbReference>
<feature type="transmembrane region" description="Helical" evidence="9">
    <location>
        <begin position="30"/>
        <end position="49"/>
    </location>
</feature>
<comment type="caution">
    <text evidence="13">The sequence shown here is derived from an EMBL/GenBank/DDBJ whole genome shotgun (WGS) entry which is preliminary data.</text>
</comment>
<dbReference type="PANTHER" id="PTHR10404:SF77">
    <property type="entry name" value="GLUTAMATE CARBOXYPEPTIDASE 2 HOMOLOG"/>
    <property type="match status" value="1"/>
</dbReference>
<proteinExistence type="inferred from homology"/>
<dbReference type="SUPFAM" id="SSF47672">
    <property type="entry name" value="Transferrin receptor-like dimerisation domain"/>
    <property type="match status" value="1"/>
</dbReference>
<dbReference type="Gene3D" id="3.40.630.10">
    <property type="entry name" value="Zn peptidases"/>
    <property type="match status" value="1"/>
</dbReference>
<dbReference type="SUPFAM" id="SSF52025">
    <property type="entry name" value="PA domain"/>
    <property type="match status" value="1"/>
</dbReference>
<keyword evidence="4" id="KW-0479">Metal-binding</keyword>
<dbReference type="FunFam" id="3.40.630.10:FF:000089">
    <property type="entry name" value="N-acetylated alpha-linked acidic dipeptidase like 1"/>
    <property type="match status" value="1"/>
</dbReference>
<protein>
    <submittedName>
        <fullName evidence="13">Uncharacterized protein</fullName>
    </submittedName>
</protein>
<dbReference type="GO" id="GO:0004180">
    <property type="term" value="F:carboxypeptidase activity"/>
    <property type="evidence" value="ECO:0007669"/>
    <property type="project" value="TreeGrafter"/>
</dbReference>
<feature type="domain" description="Peptidase M28" evidence="12">
    <location>
        <begin position="374"/>
        <end position="585"/>
    </location>
</feature>
<name>A0AAV2IEQ6_LYMST</name>
<dbReference type="GO" id="GO:0046872">
    <property type="term" value="F:metal ion binding"/>
    <property type="evidence" value="ECO:0007669"/>
    <property type="project" value="UniProtKB-KW"/>
</dbReference>
<dbReference type="InterPro" id="IPR046450">
    <property type="entry name" value="PA_dom_sf"/>
</dbReference>
<keyword evidence="9" id="KW-0812">Transmembrane</keyword>
<dbReference type="InterPro" id="IPR036757">
    <property type="entry name" value="TFR-like_dimer_dom_sf"/>
</dbReference>